<feature type="region of interest" description="Disordered" evidence="15">
    <location>
        <begin position="906"/>
        <end position="930"/>
    </location>
</feature>
<evidence type="ECO:0000259" key="17">
    <source>
        <dbReference type="PROSITE" id="PS50173"/>
    </source>
</evidence>
<dbReference type="InterPro" id="IPR038401">
    <property type="entry name" value="Rev1_C_sf"/>
</dbReference>
<feature type="compositionally biased region" description="Polar residues" evidence="15">
    <location>
        <begin position="249"/>
        <end position="267"/>
    </location>
</feature>
<dbReference type="Pfam" id="PF21999">
    <property type="entry name" value="IMS_HHH_1"/>
    <property type="match status" value="1"/>
</dbReference>
<keyword evidence="5 13" id="KW-0808">Transferase</keyword>
<sequence length="1255" mass="140173">MASRGRGKDKLKKSEDGWEEWGGYMKAKQEKLRQQYAKNGLKSEIFKGISIYVNGYTKPSSDELKRMVIENGGMYQHYLYKLQVTHIIATSMANSKISKDLKHMKIVKPEWITDSISCGKLLSYIPYQLFTAQSRLQSGIGGFSVPKSSISTEEDSEVKTTVSKSQINQYRNFTEDVEVCPDSDLSDEDDSILGNQFEEGESDGNLSDNNNLSEMFVRRGSEENGSAKDNNHEQAVKRSLSLKKDRIKSQYSESRSLDQSNSVSNLESPYKLDPSKALNVSNTGTSKGHSPAKMAKAGDSNFLSEFYGNSRLHHLSTWGAEWKAYVTKLQSENSDNFPGRDKLREFHQESLLRTGESESHASVRGRPERVIMHIDMDCFFVSVGLLDRPDLRGKPVGVTHSKNKGMSAPIPGSDPHFEMQQWHLKGKKKLGDVYEKLPVDLQSFDTFTSMAEIASCSYEARKAGVKNGMFMGPAKKLCPELQTIPYNFEKYQEISTILYDTVASYTHDIEAVSCDEMLVDCTDLLSDTGVTPLDFTSILRQEIYTKSGCTASTGLGSNVLLAKLATRNAKPNGQYYVESYDVLEFIKDVSVRDLPGVGWSMNRKLSNMNVKTCGDLQSVPLSTLQKEFGSKTGQSLYNSCRGIDDRPIKMENERKSVSAEINYGIRFQKEHECVKFFNDLSEEVHNRLQKVKRKGKVVTLKLKVRREDAPKETAKFMGHGICNSLSRSITLPLATDDASCIAKESLMLLHALKVDVTDLRGIGIQVTRLEAEAGIKSDKSACGHQSILNFTVAQKTSPDKPAGKPIQSPNKSRSVKTLPTMVPKMNDIDVFLQRSSVQKGERGAFKGDNVPEIDSNAYKDFYGEDTEKRSSSLSQSLVEKHRITLMSGHTLVDELSRRKTAKGFLPPLPTLPSFTSPESTPSPPESGFLPFSTRSNSSATAICSTLDFLPSPSQIDQEVLKELPPDIRRQIEQEIKSKQPDTSKSSTIIHDSQEAGCSYWPDPVTTDMITRSPEDDTPIVALPSPSQIDLDCLNALPKELQDELKSAYKHQTTQADMQHKSPTKLASPSKSKKSPLFKVPKGRATKKRKLSPKKLSFSNKKSKSIEQKEVDHDTVLISIEDDVSGIGPRLTENASFDNENVAEAQPETKPVAEEINLCGAVHIKDVRNLLKEWLNSCPVPQEEDVEVITNYLSQLILDKNLELVDLVLKALNRYIHKLNNNVWRNSLRHIVNNTQCLIHSLHGSQLNIQYMKTLL</sequence>
<dbReference type="FunFam" id="3.30.1490.100:FF:000001">
    <property type="entry name" value="DNA repair protein REV1"/>
    <property type="match status" value="1"/>
</dbReference>
<dbReference type="GO" id="GO:0005634">
    <property type="term" value="C:nucleus"/>
    <property type="evidence" value="ECO:0007669"/>
    <property type="project" value="UniProtKB-SubCell"/>
</dbReference>
<feature type="binding site" evidence="14">
    <location>
        <position position="515"/>
    </location>
    <ligand>
        <name>Mg(2+)</name>
        <dbReference type="ChEBI" id="CHEBI:18420"/>
        <label>1</label>
    </ligand>
</feature>
<comment type="similarity">
    <text evidence="2 13">Belongs to the DNA polymerase type-Y family.</text>
</comment>
<dbReference type="GO" id="GO:0003684">
    <property type="term" value="F:damaged DNA binding"/>
    <property type="evidence" value="ECO:0007669"/>
    <property type="project" value="UniProtKB-UniRule"/>
</dbReference>
<dbReference type="GO" id="GO:0070987">
    <property type="term" value="P:error-free translesion synthesis"/>
    <property type="evidence" value="ECO:0007669"/>
    <property type="project" value="TreeGrafter"/>
</dbReference>
<dbReference type="CDD" id="cd12145">
    <property type="entry name" value="Rev1_C"/>
    <property type="match status" value="1"/>
</dbReference>
<dbReference type="CDD" id="cd17719">
    <property type="entry name" value="BRCT_Rev1"/>
    <property type="match status" value="1"/>
</dbReference>
<dbReference type="GeneID" id="20241478"/>
<evidence type="ECO:0000256" key="8">
    <source>
        <dbReference type="ARBA" id="ARBA00022763"/>
    </source>
</evidence>
<feature type="region of interest" description="Disordered" evidence="15">
    <location>
        <begin position="178"/>
        <end position="293"/>
    </location>
</feature>
<dbReference type="FunFam" id="3.40.50.10190:FF:000011">
    <property type="entry name" value="DNA repair protein REV1"/>
    <property type="match status" value="1"/>
</dbReference>
<dbReference type="Gene3D" id="3.30.1490.100">
    <property type="entry name" value="DNA polymerase, Y-family, little finger domain"/>
    <property type="match status" value="1"/>
</dbReference>
<feature type="binding site" evidence="14">
    <location>
        <position position="375"/>
    </location>
    <ligand>
        <name>Mg(2+)</name>
        <dbReference type="ChEBI" id="CHEBI:18420"/>
        <label>1</label>
    </ligand>
</feature>
<evidence type="ECO:0000256" key="9">
    <source>
        <dbReference type="ARBA" id="ARBA00022842"/>
    </source>
</evidence>
<dbReference type="CDD" id="cd01701">
    <property type="entry name" value="PolY_Rev1"/>
    <property type="match status" value="1"/>
</dbReference>
<evidence type="ECO:0000256" key="10">
    <source>
        <dbReference type="ARBA" id="ARBA00023125"/>
    </source>
</evidence>
<dbReference type="Pfam" id="PF16727">
    <property type="entry name" value="REV1_C"/>
    <property type="match status" value="1"/>
</dbReference>
<feature type="compositionally biased region" description="Acidic residues" evidence="15">
    <location>
        <begin position="178"/>
        <end position="191"/>
    </location>
</feature>
<dbReference type="InterPro" id="IPR001357">
    <property type="entry name" value="BRCT_dom"/>
</dbReference>
<evidence type="ECO:0000256" key="12">
    <source>
        <dbReference type="ARBA" id="ARBA00023242"/>
    </source>
</evidence>
<dbReference type="Gene3D" id="3.30.70.270">
    <property type="match status" value="2"/>
</dbReference>
<dbReference type="EC" id="2.7.7.-" evidence="13"/>
<dbReference type="KEGG" id="lgi:LOTGIDRAFT_170636"/>
<gene>
    <name evidence="18" type="ORF">LOTGIDRAFT_170636</name>
</gene>
<dbReference type="PANTHER" id="PTHR45990">
    <property type="entry name" value="DNA REPAIR PROTEIN REV1"/>
    <property type="match status" value="1"/>
</dbReference>
<feature type="compositionally biased region" description="Basic residues" evidence="15">
    <location>
        <begin position="1070"/>
        <end position="1092"/>
    </location>
</feature>
<keyword evidence="19" id="KW-1185">Reference proteome</keyword>
<dbReference type="RefSeq" id="XP_009044713.1">
    <property type="nucleotide sequence ID" value="XM_009046465.1"/>
</dbReference>
<dbReference type="HOGENOM" id="CLU_003901_0_1_1"/>
<dbReference type="InterPro" id="IPR031991">
    <property type="entry name" value="Rev1_C"/>
</dbReference>
<feature type="compositionally biased region" description="Basic and acidic residues" evidence="15">
    <location>
        <begin position="216"/>
        <end position="248"/>
    </location>
</feature>
<feature type="region of interest" description="Disordered" evidence="15">
    <location>
        <begin position="1047"/>
        <end position="1106"/>
    </location>
</feature>
<dbReference type="InterPro" id="IPR043128">
    <property type="entry name" value="Rev_trsase/Diguanyl_cyclase"/>
</dbReference>
<dbReference type="SUPFAM" id="SSF52113">
    <property type="entry name" value="BRCT domain"/>
    <property type="match status" value="1"/>
</dbReference>
<evidence type="ECO:0000313" key="19">
    <source>
        <dbReference type="Proteomes" id="UP000030746"/>
    </source>
</evidence>
<evidence type="ECO:0000256" key="5">
    <source>
        <dbReference type="ARBA" id="ARBA00022679"/>
    </source>
</evidence>
<feature type="domain" description="UmuC" evidence="17">
    <location>
        <begin position="371"/>
        <end position="598"/>
    </location>
</feature>
<keyword evidence="6 13" id="KW-0548">Nucleotidyltransferase</keyword>
<evidence type="ECO:0000256" key="13">
    <source>
        <dbReference type="PIRNR" id="PIRNR036573"/>
    </source>
</evidence>
<dbReference type="InterPro" id="IPR053848">
    <property type="entry name" value="IMS_HHH_1"/>
</dbReference>
<evidence type="ECO:0000256" key="2">
    <source>
        <dbReference type="ARBA" id="ARBA00010945"/>
    </source>
</evidence>
<dbReference type="InterPro" id="IPR030456">
    <property type="entry name" value="TF_fork_head_CS_2"/>
</dbReference>
<dbReference type="Gene3D" id="3.40.1170.60">
    <property type="match status" value="1"/>
</dbReference>
<evidence type="ECO:0000256" key="7">
    <source>
        <dbReference type="ARBA" id="ARBA00022723"/>
    </source>
</evidence>
<reference evidence="18 19" key="1">
    <citation type="journal article" date="2013" name="Nature">
        <title>Insights into bilaterian evolution from three spiralian genomes.</title>
        <authorList>
            <person name="Simakov O."/>
            <person name="Marletaz F."/>
            <person name="Cho S.J."/>
            <person name="Edsinger-Gonzales E."/>
            <person name="Havlak P."/>
            <person name="Hellsten U."/>
            <person name="Kuo D.H."/>
            <person name="Larsson T."/>
            <person name="Lv J."/>
            <person name="Arendt D."/>
            <person name="Savage R."/>
            <person name="Osoegawa K."/>
            <person name="de Jong P."/>
            <person name="Grimwood J."/>
            <person name="Chapman J.A."/>
            <person name="Shapiro H."/>
            <person name="Aerts A."/>
            <person name="Otillar R.P."/>
            <person name="Terry A.Y."/>
            <person name="Boore J.L."/>
            <person name="Grigoriev I.V."/>
            <person name="Lindberg D.R."/>
            <person name="Seaver E.C."/>
            <person name="Weisblat D.A."/>
            <person name="Putnam N.H."/>
            <person name="Rokhsar D.S."/>
        </authorList>
    </citation>
    <scope>NUCLEOTIDE SEQUENCE [LARGE SCALE GENOMIC DNA]</scope>
</reference>
<evidence type="ECO:0000256" key="14">
    <source>
        <dbReference type="PIRSR" id="PIRSR036573-2"/>
    </source>
</evidence>
<dbReference type="OrthoDB" id="427711at2759"/>
<dbReference type="Pfam" id="PF11799">
    <property type="entry name" value="IMS_C"/>
    <property type="match status" value="1"/>
</dbReference>
<evidence type="ECO:0000256" key="11">
    <source>
        <dbReference type="ARBA" id="ARBA00023204"/>
    </source>
</evidence>
<proteinExistence type="inferred from homology"/>
<dbReference type="GO" id="GO:0043565">
    <property type="term" value="F:sequence-specific DNA binding"/>
    <property type="evidence" value="ECO:0007669"/>
    <property type="project" value="InterPro"/>
</dbReference>
<keyword evidence="4 13" id="KW-0237">DNA synthesis</keyword>
<feature type="region of interest" description="Disordered" evidence="15">
    <location>
        <begin position="793"/>
        <end position="816"/>
    </location>
</feature>
<dbReference type="PROSITE" id="PS50173">
    <property type="entry name" value="UMUC"/>
    <property type="match status" value="1"/>
</dbReference>
<keyword evidence="11 13" id="KW-0234">DNA repair</keyword>
<dbReference type="InterPro" id="IPR017961">
    <property type="entry name" value="DNA_pol_Y-fam_little_finger"/>
</dbReference>
<comment type="function">
    <text evidence="13">Deoxycytidyl transferase involved in DNA repair. Transfers a dCMP residue from dCTP to the 3'-end of a DNA primer in a template-dependent reaction. May assist in the first step in the bypass of abasic lesions by the insertion of a nucleotide opposite the lesion. Required for normal induction of mutations by physical and chemical agents.</text>
</comment>
<dbReference type="SMART" id="SM00292">
    <property type="entry name" value="BRCT"/>
    <property type="match status" value="1"/>
</dbReference>
<accession>V4AK20</accession>
<dbReference type="Gene3D" id="6.10.250.1490">
    <property type="match status" value="1"/>
</dbReference>
<dbReference type="CDD" id="cd19318">
    <property type="entry name" value="Rev1_UBM2"/>
    <property type="match status" value="1"/>
</dbReference>
<dbReference type="GO" id="GO:0006281">
    <property type="term" value="P:DNA repair"/>
    <property type="evidence" value="ECO:0007669"/>
    <property type="project" value="UniProtKB-KW"/>
</dbReference>
<dbReference type="GO" id="GO:0042276">
    <property type="term" value="P:error-prone translesion synthesis"/>
    <property type="evidence" value="ECO:0007669"/>
    <property type="project" value="InterPro"/>
</dbReference>
<feature type="compositionally biased region" description="Polar residues" evidence="15">
    <location>
        <begin position="278"/>
        <end position="288"/>
    </location>
</feature>
<feature type="compositionally biased region" description="Polar residues" evidence="15">
    <location>
        <begin position="807"/>
        <end position="816"/>
    </location>
</feature>
<evidence type="ECO:0000259" key="16">
    <source>
        <dbReference type="PROSITE" id="PS50172"/>
    </source>
</evidence>
<dbReference type="Gene3D" id="6.10.250.1630">
    <property type="match status" value="2"/>
</dbReference>
<feature type="compositionally biased region" description="Low complexity" evidence="15">
    <location>
        <begin position="203"/>
        <end position="214"/>
    </location>
</feature>
<keyword evidence="12 13" id="KW-0539">Nucleus</keyword>
<dbReference type="PIRSF" id="PIRSF036573">
    <property type="entry name" value="REV1"/>
    <property type="match status" value="1"/>
</dbReference>
<dbReference type="FunFam" id="3.40.1170.60:FF:000005">
    <property type="entry name" value="DNA repair protein REV1"/>
    <property type="match status" value="1"/>
</dbReference>
<dbReference type="Pfam" id="PF16589">
    <property type="entry name" value="BRCT_2"/>
    <property type="match status" value="1"/>
</dbReference>
<dbReference type="PANTHER" id="PTHR45990:SF1">
    <property type="entry name" value="DNA REPAIR PROTEIN REV1"/>
    <property type="match status" value="1"/>
</dbReference>
<keyword evidence="8 13" id="KW-0227">DNA damage</keyword>
<dbReference type="CTD" id="20241478"/>
<dbReference type="GO" id="GO:0017125">
    <property type="term" value="F:deoxycytidyl transferase activity"/>
    <property type="evidence" value="ECO:0007669"/>
    <property type="project" value="TreeGrafter"/>
</dbReference>
<dbReference type="GO" id="GO:0046872">
    <property type="term" value="F:metal ion binding"/>
    <property type="evidence" value="ECO:0007669"/>
    <property type="project" value="UniProtKB-KW"/>
</dbReference>
<dbReference type="Gene3D" id="1.10.150.20">
    <property type="entry name" value="5' to 3' exonuclease, C-terminal subdomain"/>
    <property type="match status" value="1"/>
</dbReference>
<dbReference type="InterPro" id="IPR043502">
    <property type="entry name" value="DNA/RNA_pol_sf"/>
</dbReference>
<dbReference type="SUPFAM" id="SSF100879">
    <property type="entry name" value="Lesion bypass DNA polymerase (Y-family), little finger domain"/>
    <property type="match status" value="1"/>
</dbReference>
<dbReference type="Pfam" id="PF00817">
    <property type="entry name" value="IMS"/>
    <property type="match status" value="1"/>
</dbReference>
<dbReference type="PROSITE" id="PS50172">
    <property type="entry name" value="BRCT"/>
    <property type="match status" value="1"/>
</dbReference>
<comment type="subcellular location">
    <subcellularLocation>
        <location evidence="1 13">Nucleus</location>
    </subcellularLocation>
</comment>
<dbReference type="InterPro" id="IPR047346">
    <property type="entry name" value="Rev1_UBM1/2"/>
</dbReference>
<dbReference type="SUPFAM" id="SSF56672">
    <property type="entry name" value="DNA/RNA polymerases"/>
    <property type="match status" value="1"/>
</dbReference>
<dbReference type="STRING" id="225164.V4AK20"/>
<dbReference type="AlphaFoldDB" id="V4AK20"/>
<dbReference type="EMBL" id="KB199699">
    <property type="protein sequence ID" value="ESP04544.1"/>
    <property type="molecule type" value="Genomic_DNA"/>
</dbReference>
<evidence type="ECO:0000256" key="15">
    <source>
        <dbReference type="SAM" id="MobiDB-lite"/>
    </source>
</evidence>
<feature type="binding site" evidence="14">
    <location>
        <position position="516"/>
    </location>
    <ligand>
        <name>Mg(2+)</name>
        <dbReference type="ChEBI" id="CHEBI:18420"/>
        <label>1</label>
    </ligand>
</feature>
<dbReference type="InterPro" id="IPR036775">
    <property type="entry name" value="DNA_pol_Y-fam_lit_finger_sf"/>
</dbReference>
<dbReference type="InterPro" id="IPR036420">
    <property type="entry name" value="BRCT_dom_sf"/>
</dbReference>
<dbReference type="Proteomes" id="UP000030746">
    <property type="component" value="Unassembled WGS sequence"/>
</dbReference>
<dbReference type="InterPro" id="IPR001126">
    <property type="entry name" value="UmuC"/>
</dbReference>
<protein>
    <recommendedName>
        <fullName evidence="3 13">DNA repair protein REV1</fullName>
        <ecNumber evidence="13">2.7.7.-</ecNumber>
    </recommendedName>
</protein>
<name>V4AK20_LOTGI</name>
<keyword evidence="7 14" id="KW-0479">Metal-binding</keyword>
<organism evidence="18 19">
    <name type="scientific">Lottia gigantea</name>
    <name type="common">Giant owl limpet</name>
    <dbReference type="NCBI Taxonomy" id="225164"/>
    <lineage>
        <taxon>Eukaryota</taxon>
        <taxon>Metazoa</taxon>
        <taxon>Spiralia</taxon>
        <taxon>Lophotrochozoa</taxon>
        <taxon>Mollusca</taxon>
        <taxon>Gastropoda</taxon>
        <taxon>Patellogastropoda</taxon>
        <taxon>Lottioidea</taxon>
        <taxon>Lottiidae</taxon>
        <taxon>Lottia</taxon>
    </lineage>
</organism>
<dbReference type="GO" id="GO:0003887">
    <property type="term" value="F:DNA-directed DNA polymerase activity"/>
    <property type="evidence" value="ECO:0007669"/>
    <property type="project" value="InterPro"/>
</dbReference>
<dbReference type="InterPro" id="IPR012112">
    <property type="entry name" value="REV1"/>
</dbReference>
<keyword evidence="10 13" id="KW-0238">DNA-binding</keyword>
<dbReference type="PROSITE" id="PS00658">
    <property type="entry name" value="FORK_HEAD_2"/>
    <property type="match status" value="1"/>
</dbReference>
<evidence type="ECO:0000256" key="4">
    <source>
        <dbReference type="ARBA" id="ARBA00022634"/>
    </source>
</evidence>
<evidence type="ECO:0000256" key="3">
    <source>
        <dbReference type="ARBA" id="ARBA00020399"/>
    </source>
</evidence>
<evidence type="ECO:0000313" key="18">
    <source>
        <dbReference type="EMBL" id="ESP04544.1"/>
    </source>
</evidence>
<feature type="domain" description="BRCT" evidence="16">
    <location>
        <begin position="41"/>
        <end position="129"/>
    </location>
</feature>
<dbReference type="Gene3D" id="3.40.50.10190">
    <property type="entry name" value="BRCT domain"/>
    <property type="match status" value="1"/>
</dbReference>
<dbReference type="Gene3D" id="1.20.58.1280">
    <property type="entry name" value="DNA repair protein Rev1, C-terminal domain"/>
    <property type="match status" value="1"/>
</dbReference>
<evidence type="ECO:0000256" key="6">
    <source>
        <dbReference type="ARBA" id="ARBA00022695"/>
    </source>
</evidence>
<comment type="cofactor">
    <cofactor evidence="14">
        <name>Mg(2+)</name>
        <dbReference type="ChEBI" id="CHEBI:18420"/>
    </cofactor>
    <text evidence="14">Binds 2 magnesium ions.</text>
</comment>
<evidence type="ECO:0000256" key="1">
    <source>
        <dbReference type="ARBA" id="ARBA00004123"/>
    </source>
</evidence>
<dbReference type="GO" id="GO:0003700">
    <property type="term" value="F:DNA-binding transcription factor activity"/>
    <property type="evidence" value="ECO:0007669"/>
    <property type="project" value="InterPro"/>
</dbReference>
<dbReference type="OMA" id="IKNGMWM"/>
<keyword evidence="9 14" id="KW-0460">Magnesium</keyword>